<dbReference type="Gene3D" id="2.40.160.50">
    <property type="entry name" value="membrane protein fhac: a member of the omp85/tpsb transporter family"/>
    <property type="match status" value="1"/>
</dbReference>
<keyword evidence="1" id="KW-1002">Plastid outer membrane</keyword>
<protein>
    <submittedName>
        <fullName evidence="7">Uncharacterized protein</fullName>
    </submittedName>
</protein>
<dbReference type="Pfam" id="PF01103">
    <property type="entry name" value="Omp85"/>
    <property type="match status" value="1"/>
</dbReference>
<dbReference type="InterPro" id="IPR000184">
    <property type="entry name" value="Bac_surfAg_D15"/>
</dbReference>
<dbReference type="PANTHER" id="PTHR12815:SF42">
    <property type="entry name" value="BACTERIAL SURFACE ANTIGEN (D15) DOMAIN-CONTAINING PROTEIN"/>
    <property type="match status" value="1"/>
</dbReference>
<feature type="domain" description="Bacterial surface antigen (D15)" evidence="5">
    <location>
        <begin position="134"/>
        <end position="375"/>
    </location>
</feature>
<dbReference type="ExpressionAtlas" id="A0A654EKP3">
    <property type="expression patterns" value="baseline and differential"/>
</dbReference>
<dbReference type="Pfam" id="PF25282">
    <property type="entry name" value="POTRA1_3_Toc75"/>
    <property type="match status" value="1"/>
</dbReference>
<evidence type="ECO:0000259" key="5">
    <source>
        <dbReference type="Pfam" id="PF01103"/>
    </source>
</evidence>
<organism evidence="7 8">
    <name type="scientific">Arabidopsis thaliana</name>
    <name type="common">Mouse-ear cress</name>
    <dbReference type="NCBI Taxonomy" id="3702"/>
    <lineage>
        <taxon>Eukaryota</taxon>
        <taxon>Viridiplantae</taxon>
        <taxon>Streptophyta</taxon>
        <taxon>Embryophyta</taxon>
        <taxon>Tracheophyta</taxon>
        <taxon>Spermatophyta</taxon>
        <taxon>Magnoliopsida</taxon>
        <taxon>eudicotyledons</taxon>
        <taxon>Gunneridae</taxon>
        <taxon>Pentapetalae</taxon>
        <taxon>rosids</taxon>
        <taxon>malvids</taxon>
        <taxon>Brassicales</taxon>
        <taxon>Brassicaceae</taxon>
        <taxon>Camelineae</taxon>
        <taxon>Arabidopsis</taxon>
    </lineage>
</organism>
<evidence type="ECO:0000313" key="8">
    <source>
        <dbReference type="Proteomes" id="UP000426265"/>
    </source>
</evidence>
<dbReference type="Gene3D" id="3.10.20.310">
    <property type="entry name" value="membrane protein fhac"/>
    <property type="match status" value="1"/>
</dbReference>
<keyword evidence="2" id="KW-0472">Membrane</keyword>
<evidence type="ECO:0000256" key="3">
    <source>
        <dbReference type="ARBA" id="ARBA00024013"/>
    </source>
</evidence>
<reference evidence="7 8" key="1">
    <citation type="submission" date="2019-11" db="EMBL/GenBank/DDBJ databases">
        <authorList>
            <person name="Jiao W.-B."/>
            <person name="Schneeberger K."/>
        </authorList>
    </citation>
    <scope>NUCLEOTIDE SEQUENCE [LARGE SCALE GENOMIC DNA]</scope>
    <source>
        <strain evidence="8">cv. An-1</strain>
    </source>
</reference>
<dbReference type="EMBL" id="CACRSJ010000104">
    <property type="protein sequence ID" value="VYS48082.1"/>
    <property type="molecule type" value="Genomic_DNA"/>
</dbReference>
<accession>A0A654EKP3</accession>
<dbReference type="PANTHER" id="PTHR12815">
    <property type="entry name" value="SORTING AND ASSEMBLY MACHINERY SAMM50 PROTEIN FAMILY MEMBER"/>
    <property type="match status" value="1"/>
</dbReference>
<evidence type="ECO:0000256" key="4">
    <source>
        <dbReference type="SAM" id="MobiDB-lite"/>
    </source>
</evidence>
<evidence type="ECO:0000259" key="6">
    <source>
        <dbReference type="Pfam" id="PF25282"/>
    </source>
</evidence>
<proteinExistence type="predicted"/>
<dbReference type="Proteomes" id="UP000426265">
    <property type="component" value="Unassembled WGS sequence"/>
</dbReference>
<dbReference type="AlphaFoldDB" id="A0A654EKP3"/>
<dbReference type="InterPro" id="IPR039910">
    <property type="entry name" value="D15-like"/>
</dbReference>
<evidence type="ECO:0000256" key="2">
    <source>
        <dbReference type="ARBA" id="ARBA00023136"/>
    </source>
</evidence>
<dbReference type="InterPro" id="IPR057354">
    <property type="entry name" value="POTRA1_3_Toc75"/>
</dbReference>
<dbReference type="GO" id="GO:0009707">
    <property type="term" value="C:chloroplast outer membrane"/>
    <property type="evidence" value="ECO:0007669"/>
    <property type="project" value="UniProtKB-SubCell"/>
</dbReference>
<feature type="domain" description="Toc75-like POTRA" evidence="6">
    <location>
        <begin position="27"/>
        <end position="78"/>
    </location>
</feature>
<keyword evidence="1" id="KW-0934">Plastid</keyword>
<gene>
    <name evidence="7" type="ORF">AN1_LOCUS3566</name>
</gene>
<evidence type="ECO:0000313" key="7">
    <source>
        <dbReference type="EMBL" id="VYS48082.1"/>
    </source>
</evidence>
<comment type="subcellular location">
    <subcellularLocation>
        <location evidence="3">Plastid</location>
        <location evidence="3">Chloroplast outer membrane</location>
    </subcellularLocation>
</comment>
<sequence length="377" mass="40567">MEGDITQLVIQFQDKLGNVVEGNTQILALRPGHVLNKKVVHEAVRNIHSLGLFSNIEIMPIPDEKREGGVIVEVKLEEGDQKSVEGSADRSIVPDPGGYPSLASSQPSGTISFEHRNIKGLNRSLIGSVATSNFLNPEDDLSFKLEYVHPYLDGVSNPRNRTFKTSTFNSSKLSSVLTGGPGFEEAVAPILMDRAAINVNGPPTTLSGMGIDRVAFLQGNITQENTKFVNGAIVGERKIIQVDQCLGIGSNSPLFNRHQLTLTKFIPLRQLEEGPGKPQPPGLVLHGHNARCVGDLPGYDVFSLGGPNSVRYTKGELGAARNIVGAELRVPVKNTQVYAFAEHGNDLESSKDMKGNPTAAFRRKGHGSSYGVGMKLG</sequence>
<feature type="region of interest" description="Disordered" evidence="4">
    <location>
        <begin position="81"/>
        <end position="108"/>
    </location>
</feature>
<evidence type="ECO:0000256" key="1">
    <source>
        <dbReference type="ARBA" id="ARBA00022805"/>
    </source>
</evidence>
<name>A0A654EKP3_ARATH</name>